<dbReference type="InterPro" id="IPR008278">
    <property type="entry name" value="4-PPantetheinyl_Trfase_dom"/>
</dbReference>
<dbReference type="SUPFAM" id="SSF56214">
    <property type="entry name" value="4'-phosphopantetheinyl transferase"/>
    <property type="match status" value="1"/>
</dbReference>
<keyword evidence="4" id="KW-1185">Reference proteome</keyword>
<sequence>MIGNDIVDLKKAKTDSNIFRPRYMEKVLSQNEQNLVLSSPNPEQRFWRLWTMKESAYKAFQRELNFKSIFNPFAFYCELIDLENGLVHFEGNSVKTTTFNSENYIYSSVSYSTFTRSLIANSMEELLQNLRMEFGESSQPELLKLKNGLPFIKIVSKIIPVSTTHHGLYFAIQF</sequence>
<dbReference type="RefSeq" id="WP_003437138.1">
    <property type="nucleotide sequence ID" value="NZ_APLF01000004.1"/>
</dbReference>
<gene>
    <name evidence="3" type="ORF">pgond44_04415</name>
</gene>
<evidence type="ECO:0000256" key="1">
    <source>
        <dbReference type="ARBA" id="ARBA00022679"/>
    </source>
</evidence>
<proteinExistence type="predicted"/>
<dbReference type="Pfam" id="PF01648">
    <property type="entry name" value="ACPS"/>
    <property type="match status" value="1"/>
</dbReference>
<organism evidence="3 4">
    <name type="scientific">Psychroflexus gondwanensis ACAM 44</name>
    <dbReference type="NCBI Taxonomy" id="1189619"/>
    <lineage>
        <taxon>Bacteria</taxon>
        <taxon>Pseudomonadati</taxon>
        <taxon>Bacteroidota</taxon>
        <taxon>Flavobacteriia</taxon>
        <taxon>Flavobacteriales</taxon>
        <taxon>Flavobacteriaceae</taxon>
        <taxon>Psychroflexus</taxon>
    </lineage>
</organism>
<dbReference type="Gene3D" id="3.90.470.20">
    <property type="entry name" value="4'-phosphopantetheinyl transferase domain"/>
    <property type="match status" value="1"/>
</dbReference>
<dbReference type="PATRIC" id="fig|1189619.4.peg.918"/>
<reference evidence="3 4" key="1">
    <citation type="journal article" date="2014" name="Genome Biol. Evol.">
        <title>Extensive gene acquisition in the extremely psychrophilic bacterial species Psychroflexus torquis and the link to sea-ice ecosystem specialism.</title>
        <authorList>
            <person name="Feng S."/>
            <person name="Powell S.M."/>
            <person name="Wilson R."/>
            <person name="Bowman J.P."/>
        </authorList>
    </citation>
    <scope>NUCLEOTIDE SEQUENCE [LARGE SCALE GENOMIC DNA]</scope>
    <source>
        <strain evidence="3 4">ACAM 44</strain>
    </source>
</reference>
<comment type="caution">
    <text evidence="3">The sequence shown here is derived from an EMBL/GenBank/DDBJ whole genome shotgun (WGS) entry which is preliminary data.</text>
</comment>
<evidence type="ECO:0000259" key="2">
    <source>
        <dbReference type="Pfam" id="PF01648"/>
    </source>
</evidence>
<evidence type="ECO:0000313" key="3">
    <source>
        <dbReference type="EMBL" id="EMY81757.1"/>
    </source>
</evidence>
<keyword evidence="1 3" id="KW-0808">Transferase</keyword>
<accession>N1WX27</accession>
<dbReference type="STRING" id="1189619.pgond44_04415"/>
<dbReference type="GO" id="GO:0008897">
    <property type="term" value="F:holo-[acyl-carrier-protein] synthase activity"/>
    <property type="evidence" value="ECO:0007669"/>
    <property type="project" value="InterPro"/>
</dbReference>
<protein>
    <submittedName>
        <fullName evidence="3">4'-phosphopantetheinyl transferase</fullName>
    </submittedName>
</protein>
<name>N1WX27_9FLAO</name>
<dbReference type="GO" id="GO:0000287">
    <property type="term" value="F:magnesium ion binding"/>
    <property type="evidence" value="ECO:0007669"/>
    <property type="project" value="InterPro"/>
</dbReference>
<dbReference type="Proteomes" id="UP000012317">
    <property type="component" value="Unassembled WGS sequence"/>
</dbReference>
<dbReference type="eggNOG" id="COG0736">
    <property type="taxonomic scope" value="Bacteria"/>
</dbReference>
<feature type="domain" description="4'-phosphopantetheinyl transferase" evidence="2">
    <location>
        <begin position="2"/>
        <end position="88"/>
    </location>
</feature>
<dbReference type="EMBL" id="APLF01000004">
    <property type="protein sequence ID" value="EMY81757.1"/>
    <property type="molecule type" value="Genomic_DNA"/>
</dbReference>
<dbReference type="AlphaFoldDB" id="N1WX27"/>
<evidence type="ECO:0000313" key="4">
    <source>
        <dbReference type="Proteomes" id="UP000012317"/>
    </source>
</evidence>
<dbReference type="InterPro" id="IPR037143">
    <property type="entry name" value="4-PPantetheinyl_Trfase_dom_sf"/>
</dbReference>